<dbReference type="AlphaFoldDB" id="A0A2P5E2X3"/>
<protein>
    <submittedName>
        <fullName evidence="2">Plus-3 domain containing protein</fullName>
    </submittedName>
</protein>
<reference evidence="3" key="1">
    <citation type="submission" date="2016-06" db="EMBL/GenBank/DDBJ databases">
        <title>Parallel loss of symbiosis genes in relatives of nitrogen-fixing non-legume Parasponia.</title>
        <authorList>
            <person name="Van Velzen R."/>
            <person name="Holmer R."/>
            <person name="Bu F."/>
            <person name="Rutten L."/>
            <person name="Van Zeijl A."/>
            <person name="Liu W."/>
            <person name="Santuari L."/>
            <person name="Cao Q."/>
            <person name="Sharma T."/>
            <person name="Shen D."/>
            <person name="Roswanjaya Y."/>
            <person name="Wardhani T."/>
            <person name="Kalhor M.S."/>
            <person name="Jansen J."/>
            <person name="Van den Hoogen J."/>
            <person name="Gungor B."/>
            <person name="Hartog M."/>
            <person name="Hontelez J."/>
            <person name="Verver J."/>
            <person name="Yang W.-C."/>
            <person name="Schijlen E."/>
            <person name="Repin R."/>
            <person name="Schilthuizen M."/>
            <person name="Schranz E."/>
            <person name="Heidstra R."/>
            <person name="Miyata K."/>
            <person name="Fedorova E."/>
            <person name="Kohlen W."/>
            <person name="Bisseling T."/>
            <person name="Smit S."/>
            <person name="Geurts R."/>
        </authorList>
    </citation>
    <scope>NUCLEOTIDE SEQUENCE [LARGE SCALE GENOMIC DNA]</scope>
    <source>
        <strain evidence="3">cv. RG33-2</strain>
    </source>
</reference>
<dbReference type="EMBL" id="JXTC01000233">
    <property type="protein sequence ID" value="PON79867.1"/>
    <property type="molecule type" value="Genomic_DNA"/>
</dbReference>
<dbReference type="InterPro" id="IPR058668">
    <property type="entry name" value="NERD_dom"/>
</dbReference>
<keyword evidence="3" id="KW-1185">Reference proteome</keyword>
<dbReference type="InterPro" id="IPR004343">
    <property type="entry name" value="Plus-3_dom"/>
</dbReference>
<dbReference type="PROSITE" id="PS51360">
    <property type="entry name" value="PLUS3"/>
    <property type="match status" value="1"/>
</dbReference>
<proteinExistence type="predicted"/>
<name>A0A2P5E2X3_TREOI</name>
<dbReference type="GO" id="GO:0003677">
    <property type="term" value="F:DNA binding"/>
    <property type="evidence" value="ECO:0007669"/>
    <property type="project" value="InterPro"/>
</dbReference>
<evidence type="ECO:0000259" key="1">
    <source>
        <dbReference type="PROSITE" id="PS51360"/>
    </source>
</evidence>
<dbReference type="Proteomes" id="UP000237000">
    <property type="component" value="Unassembled WGS sequence"/>
</dbReference>
<organism evidence="2 3">
    <name type="scientific">Trema orientale</name>
    <name type="common">Charcoal tree</name>
    <name type="synonym">Celtis orientalis</name>
    <dbReference type="NCBI Taxonomy" id="63057"/>
    <lineage>
        <taxon>Eukaryota</taxon>
        <taxon>Viridiplantae</taxon>
        <taxon>Streptophyta</taxon>
        <taxon>Embryophyta</taxon>
        <taxon>Tracheophyta</taxon>
        <taxon>Spermatophyta</taxon>
        <taxon>Magnoliopsida</taxon>
        <taxon>eudicotyledons</taxon>
        <taxon>Gunneridae</taxon>
        <taxon>Pentapetalae</taxon>
        <taxon>rosids</taxon>
        <taxon>fabids</taxon>
        <taxon>Rosales</taxon>
        <taxon>Cannabaceae</taxon>
        <taxon>Trema</taxon>
    </lineage>
</organism>
<comment type="caution">
    <text evidence="2">The sequence shown here is derived from an EMBL/GenBank/DDBJ whole genome shotgun (WGS) entry which is preliminary data.</text>
</comment>
<gene>
    <name evidence="2" type="ORF">TorRG33x02_234860</name>
</gene>
<dbReference type="Pfam" id="PF25980">
    <property type="entry name" value="NERD_plant"/>
    <property type="match status" value="1"/>
</dbReference>
<accession>A0A2P5E2X3</accession>
<evidence type="ECO:0000313" key="2">
    <source>
        <dbReference type="EMBL" id="PON79867.1"/>
    </source>
</evidence>
<feature type="domain" description="Plus3" evidence="1">
    <location>
        <begin position="1"/>
        <end position="36"/>
    </location>
</feature>
<sequence length="65" mass="7939">MEECEDLCNRVKNGMLKRPTVTELEQKARTLHEDITKHWISRELALLRRRIDQANEKGWRREYPF</sequence>
<dbReference type="PANTHER" id="PTHR46851">
    <property type="entry name" value="OS01G0884500 PROTEIN"/>
    <property type="match status" value="1"/>
</dbReference>
<evidence type="ECO:0000313" key="3">
    <source>
        <dbReference type="Proteomes" id="UP000237000"/>
    </source>
</evidence>
<dbReference type="InterPro" id="IPR045894">
    <property type="entry name" value="At5g08430-like"/>
</dbReference>
<dbReference type="InParanoid" id="A0A2P5E2X3"/>
<dbReference type="PANTHER" id="PTHR46851:SF23">
    <property type="entry name" value="SWIB_MDM2 DOMAIN-CONTAINING PROTEIN"/>
    <property type="match status" value="1"/>
</dbReference>
<dbReference type="OrthoDB" id="1554805at2759"/>
<dbReference type="STRING" id="63057.A0A2P5E2X3"/>